<keyword evidence="3 7" id="KW-0489">Methyltransferase</keyword>
<dbReference type="PIRSF" id="PIRSF000398">
    <property type="entry name" value="M_m6A_EcoRV"/>
    <property type="match status" value="1"/>
</dbReference>
<organism evidence="7 8">
    <name type="scientific">Erysipelothrix larvae</name>
    <dbReference type="NCBI Taxonomy" id="1514105"/>
    <lineage>
        <taxon>Bacteria</taxon>
        <taxon>Bacillati</taxon>
        <taxon>Bacillota</taxon>
        <taxon>Erysipelotrichia</taxon>
        <taxon>Erysipelotrichales</taxon>
        <taxon>Erysipelotrichaceae</taxon>
        <taxon>Erysipelothrix</taxon>
    </lineage>
</organism>
<dbReference type="RefSeq" id="WP_067632605.1">
    <property type="nucleotide sequence ID" value="NZ_CP013213.1"/>
</dbReference>
<evidence type="ECO:0000256" key="2">
    <source>
        <dbReference type="ARBA" id="ARBA00011900"/>
    </source>
</evidence>
<dbReference type="Pfam" id="PF02086">
    <property type="entry name" value="MethyltransfD12"/>
    <property type="match status" value="1"/>
</dbReference>
<dbReference type="InterPro" id="IPR029063">
    <property type="entry name" value="SAM-dependent_MTases_sf"/>
</dbReference>
<name>A0A0X8H062_9FIRM</name>
<dbReference type="SUPFAM" id="SSF53335">
    <property type="entry name" value="S-adenosyl-L-methionine-dependent methyltransferases"/>
    <property type="match status" value="1"/>
</dbReference>
<dbReference type="GO" id="GO:1904047">
    <property type="term" value="F:S-adenosyl-L-methionine binding"/>
    <property type="evidence" value="ECO:0007669"/>
    <property type="project" value="TreeGrafter"/>
</dbReference>
<dbReference type="GO" id="GO:0032259">
    <property type="term" value="P:methylation"/>
    <property type="evidence" value="ECO:0007669"/>
    <property type="project" value="UniProtKB-KW"/>
</dbReference>
<protein>
    <recommendedName>
        <fullName evidence="2">site-specific DNA-methyltransferase (adenine-specific)</fullName>
        <ecNumber evidence="2">2.1.1.72</ecNumber>
    </recommendedName>
</protein>
<dbReference type="GO" id="GO:0043565">
    <property type="term" value="F:sequence-specific DNA binding"/>
    <property type="evidence" value="ECO:0007669"/>
    <property type="project" value="TreeGrafter"/>
</dbReference>
<dbReference type="GO" id="GO:0009007">
    <property type="term" value="F:site-specific DNA-methyltransferase (adenine-specific) activity"/>
    <property type="evidence" value="ECO:0007669"/>
    <property type="project" value="UniProtKB-EC"/>
</dbReference>
<keyword evidence="5" id="KW-0949">S-adenosyl-L-methionine</keyword>
<gene>
    <name evidence="7" type="ORF">AOC36_06450</name>
</gene>
<dbReference type="AlphaFoldDB" id="A0A0X8H062"/>
<dbReference type="InterPro" id="IPR012327">
    <property type="entry name" value="MeTrfase_D12"/>
</dbReference>
<evidence type="ECO:0000256" key="4">
    <source>
        <dbReference type="ARBA" id="ARBA00022679"/>
    </source>
</evidence>
<evidence type="ECO:0000313" key="7">
    <source>
        <dbReference type="EMBL" id="AMC93638.1"/>
    </source>
</evidence>
<dbReference type="REBASE" id="137527">
    <property type="entry name" value="M.EspLV19ORF6450P"/>
</dbReference>
<dbReference type="EC" id="2.1.1.72" evidence="2"/>
<dbReference type="Proteomes" id="UP000063781">
    <property type="component" value="Chromosome"/>
</dbReference>
<dbReference type="InterPro" id="IPR023095">
    <property type="entry name" value="Ade_MeTrfase_dom_2"/>
</dbReference>
<dbReference type="PANTHER" id="PTHR30481:SF2">
    <property type="entry name" value="SITE-SPECIFIC DNA-METHYLTRANSFERASE (ADENINE-SPECIFIC)"/>
    <property type="match status" value="1"/>
</dbReference>
<dbReference type="Gene3D" id="1.10.1020.10">
    <property type="entry name" value="Adenine-specific Methyltransferase, Domain 2"/>
    <property type="match status" value="1"/>
</dbReference>
<accession>A0A0X8H062</accession>
<dbReference type="GO" id="GO:0009307">
    <property type="term" value="P:DNA restriction-modification system"/>
    <property type="evidence" value="ECO:0007669"/>
    <property type="project" value="InterPro"/>
</dbReference>
<comment type="catalytic activity">
    <reaction evidence="6">
        <text>a 2'-deoxyadenosine in DNA + S-adenosyl-L-methionine = an N(6)-methyl-2'-deoxyadenosine in DNA + S-adenosyl-L-homocysteine + H(+)</text>
        <dbReference type="Rhea" id="RHEA:15197"/>
        <dbReference type="Rhea" id="RHEA-COMP:12418"/>
        <dbReference type="Rhea" id="RHEA-COMP:12419"/>
        <dbReference type="ChEBI" id="CHEBI:15378"/>
        <dbReference type="ChEBI" id="CHEBI:57856"/>
        <dbReference type="ChEBI" id="CHEBI:59789"/>
        <dbReference type="ChEBI" id="CHEBI:90615"/>
        <dbReference type="ChEBI" id="CHEBI:90616"/>
        <dbReference type="EC" id="2.1.1.72"/>
    </reaction>
</comment>
<dbReference type="STRING" id="1514105.AOC36_06450"/>
<sequence>MKQTISPLRYPGGKFKIYDKVKKLIVENGLQDKTYVEPFAGGFAIGLALLVEGVVQNVILNDFDSHIYNFWYSVIHDTENFLKLLDETPVTIEERERQKSIYISEDTSVLDDGFATFYLNRVNYSGVISGGPMGGVSQKGKYKVDCRYNKVNIKNRIELIASFSENIELFNRDASDLIINELHQRIDTLFYNIDPPYVNKGHQLYKNYFMENDHVELKDVITQHLGDGQWIITYDDCELINLIYNRFIIIKYSIMHTAGRSSLGKEVVISNNANFLKNW</sequence>
<dbReference type="GO" id="GO:0006298">
    <property type="term" value="P:mismatch repair"/>
    <property type="evidence" value="ECO:0007669"/>
    <property type="project" value="TreeGrafter"/>
</dbReference>
<dbReference type="PRINTS" id="PR00505">
    <property type="entry name" value="D12N6MTFRASE"/>
</dbReference>
<evidence type="ECO:0000313" key="8">
    <source>
        <dbReference type="Proteomes" id="UP000063781"/>
    </source>
</evidence>
<reference evidence="7 8" key="1">
    <citation type="submission" date="2015-10" db="EMBL/GenBank/DDBJ databases">
        <title>Erysipelothrix larvae sp. LV19 isolated from the larval gut of the rhinoceros beetle, Trypoxylus dichotomus.</title>
        <authorList>
            <person name="Lim S."/>
            <person name="Kim B.-C."/>
        </authorList>
    </citation>
    <scope>NUCLEOTIDE SEQUENCE [LARGE SCALE GENOMIC DNA]</scope>
    <source>
        <strain evidence="7 8">LV19</strain>
    </source>
</reference>
<dbReference type="Gene3D" id="3.40.50.150">
    <property type="entry name" value="Vaccinia Virus protein VP39"/>
    <property type="match status" value="1"/>
</dbReference>
<comment type="similarity">
    <text evidence="1">Belongs to the N(4)/N(6)-methyltransferase family.</text>
</comment>
<proteinExistence type="inferred from homology"/>
<dbReference type="EMBL" id="CP013213">
    <property type="protein sequence ID" value="AMC93638.1"/>
    <property type="molecule type" value="Genomic_DNA"/>
</dbReference>
<keyword evidence="4 7" id="KW-0808">Transferase</keyword>
<dbReference type="PANTHER" id="PTHR30481">
    <property type="entry name" value="DNA ADENINE METHYLASE"/>
    <property type="match status" value="1"/>
</dbReference>
<keyword evidence="8" id="KW-1185">Reference proteome</keyword>
<evidence type="ECO:0000256" key="1">
    <source>
        <dbReference type="ARBA" id="ARBA00006594"/>
    </source>
</evidence>
<evidence type="ECO:0000256" key="3">
    <source>
        <dbReference type="ARBA" id="ARBA00022603"/>
    </source>
</evidence>
<dbReference type="InterPro" id="IPR012263">
    <property type="entry name" value="M_m6A_EcoRV"/>
</dbReference>
<evidence type="ECO:0000256" key="6">
    <source>
        <dbReference type="ARBA" id="ARBA00047942"/>
    </source>
</evidence>
<evidence type="ECO:0000256" key="5">
    <source>
        <dbReference type="ARBA" id="ARBA00022691"/>
    </source>
</evidence>
<dbReference type="KEGG" id="erl:AOC36_06450"/>
<dbReference type="OrthoDB" id="9805629at2"/>